<evidence type="ECO:0000313" key="2">
    <source>
        <dbReference type="Proteomes" id="UP000242715"/>
    </source>
</evidence>
<name>A0A2Z6N139_TRISU</name>
<evidence type="ECO:0000313" key="1">
    <source>
        <dbReference type="EMBL" id="GAU37461.1"/>
    </source>
</evidence>
<sequence length="104" mass="12162">MPRLPYPNFYYALEDLVASYTPKITYSIHCSSIIIGVLARSALNALMMLATYAAVCRHVGLPFRYPKNKYMWHHLCDMTDARTPYWTLNLRIEPWPNTEQYTSI</sequence>
<organism evidence="1 2">
    <name type="scientific">Trifolium subterraneum</name>
    <name type="common">Subterranean clover</name>
    <dbReference type="NCBI Taxonomy" id="3900"/>
    <lineage>
        <taxon>Eukaryota</taxon>
        <taxon>Viridiplantae</taxon>
        <taxon>Streptophyta</taxon>
        <taxon>Embryophyta</taxon>
        <taxon>Tracheophyta</taxon>
        <taxon>Spermatophyta</taxon>
        <taxon>Magnoliopsida</taxon>
        <taxon>eudicotyledons</taxon>
        <taxon>Gunneridae</taxon>
        <taxon>Pentapetalae</taxon>
        <taxon>rosids</taxon>
        <taxon>fabids</taxon>
        <taxon>Fabales</taxon>
        <taxon>Fabaceae</taxon>
        <taxon>Papilionoideae</taxon>
        <taxon>50 kb inversion clade</taxon>
        <taxon>NPAAA clade</taxon>
        <taxon>Hologalegina</taxon>
        <taxon>IRL clade</taxon>
        <taxon>Trifolieae</taxon>
        <taxon>Trifolium</taxon>
    </lineage>
</organism>
<accession>A0A2Z6N139</accession>
<protein>
    <submittedName>
        <fullName evidence="1">Uncharacterized protein</fullName>
    </submittedName>
</protein>
<gene>
    <name evidence="1" type="ORF">TSUD_206970</name>
</gene>
<proteinExistence type="predicted"/>
<keyword evidence="2" id="KW-1185">Reference proteome</keyword>
<dbReference type="PANTHER" id="PTHR32487">
    <property type="entry name" value="3-OXO-DELTA(4,5)-STEROID 5-BETA-REDUCTASE"/>
    <property type="match status" value="1"/>
</dbReference>
<dbReference type="EMBL" id="DF973672">
    <property type="protein sequence ID" value="GAU37461.1"/>
    <property type="molecule type" value="Genomic_DNA"/>
</dbReference>
<reference evidence="2" key="1">
    <citation type="journal article" date="2017" name="Front. Plant Sci.">
        <title>Climate Clever Clovers: New Paradigm to Reduce the Environmental Footprint of Ruminants by Breeding Low Methanogenic Forages Utilizing Haplotype Variation.</title>
        <authorList>
            <person name="Kaur P."/>
            <person name="Appels R."/>
            <person name="Bayer P.E."/>
            <person name="Keeble-Gagnere G."/>
            <person name="Wang J."/>
            <person name="Hirakawa H."/>
            <person name="Shirasawa K."/>
            <person name="Vercoe P."/>
            <person name="Stefanova K."/>
            <person name="Durmic Z."/>
            <person name="Nichols P."/>
            <person name="Revell C."/>
            <person name="Isobe S.N."/>
            <person name="Edwards D."/>
            <person name="Erskine W."/>
        </authorList>
    </citation>
    <scope>NUCLEOTIDE SEQUENCE [LARGE SCALE GENOMIC DNA]</scope>
    <source>
        <strain evidence="2">cv. Daliak</strain>
    </source>
</reference>
<dbReference type="Gene3D" id="3.40.50.720">
    <property type="entry name" value="NAD(P)-binding Rossmann-like Domain"/>
    <property type="match status" value="1"/>
</dbReference>
<dbReference type="PANTHER" id="PTHR32487:SF13">
    <property type="entry name" value="LOW QUALITY PROTEIN: IRIDOID SYNTHASE-LIKE"/>
    <property type="match status" value="1"/>
</dbReference>
<dbReference type="Proteomes" id="UP000242715">
    <property type="component" value="Unassembled WGS sequence"/>
</dbReference>
<dbReference type="AlphaFoldDB" id="A0A2Z6N139"/>
<dbReference type="OrthoDB" id="1731983at2759"/>